<sequence>MILDPNKPDPFVQSGPEPSIASQDELGYCKQQSSITFGNSTRYYIFVLSLYCLAVIFANSLALNFTIICMTNEKNVSSLSASSAATNESKVIEIVEIIDHHLIASNISTNEAEEPPEYSYTSKEQGWLFSAVAVGSFIGAIPLPFLTSFFGTRIIFTIYGTLSGLSMLLTPTAASVGYAALFLMRVFQGIAVASLLPTSGSIVHEWAAVAESGFAVAFLSCHQQLGQIFTMPIAGLFCETSFGWQGIYYLLGLMTLSGFGMFFIFFRDTARHHVNVSHDELERITYDKDCDDYSSEHRKPPYLKIFTDKSIIGVWIASIGGHTGFQLFSQYGPTYLNKVLEMDIQKTGFTAALPFIGALAVKLISGPLSDHLTIISQKKRCILFASISQFLMAFCIFALGWMPIKTELFAKFAYTIAIMASSLNVVGVVKSAQLQSRQHAHVTMTVIAFINSAIVLLLPIFVSTLSPNNSADEWPKIFFIIAILVTLTTIVFNVTCETDPRPWTHQSNSNTNNSHDRERQKN</sequence>
<proteinExistence type="predicted"/>
<dbReference type="WBParaSite" id="PS1159_v2.g3265.t1">
    <property type="protein sequence ID" value="PS1159_v2.g3265.t1"/>
    <property type="gene ID" value="PS1159_v2.g3265"/>
</dbReference>
<organism evidence="1 2">
    <name type="scientific">Panagrolaimus sp. PS1159</name>
    <dbReference type="NCBI Taxonomy" id="55785"/>
    <lineage>
        <taxon>Eukaryota</taxon>
        <taxon>Metazoa</taxon>
        <taxon>Ecdysozoa</taxon>
        <taxon>Nematoda</taxon>
        <taxon>Chromadorea</taxon>
        <taxon>Rhabditida</taxon>
        <taxon>Tylenchina</taxon>
        <taxon>Panagrolaimomorpha</taxon>
        <taxon>Panagrolaimoidea</taxon>
        <taxon>Panagrolaimidae</taxon>
        <taxon>Panagrolaimus</taxon>
    </lineage>
</organism>
<evidence type="ECO:0000313" key="1">
    <source>
        <dbReference type="Proteomes" id="UP000887580"/>
    </source>
</evidence>
<accession>A0AC35GA41</accession>
<evidence type="ECO:0000313" key="2">
    <source>
        <dbReference type="WBParaSite" id="PS1159_v2.g3265.t1"/>
    </source>
</evidence>
<dbReference type="Proteomes" id="UP000887580">
    <property type="component" value="Unplaced"/>
</dbReference>
<protein>
    <submittedName>
        <fullName evidence="2">Major facilitator superfamily (MFS) profile domain-containing protein</fullName>
    </submittedName>
</protein>
<reference evidence="2" key="1">
    <citation type="submission" date="2022-11" db="UniProtKB">
        <authorList>
            <consortium name="WormBaseParasite"/>
        </authorList>
    </citation>
    <scope>IDENTIFICATION</scope>
</reference>
<name>A0AC35GA41_9BILA</name>